<name>A0A9P3PT81_LYOSH</name>
<comment type="caution">
    <text evidence="2">The sequence shown here is derived from an EMBL/GenBank/DDBJ whole genome shotgun (WGS) entry which is preliminary data.</text>
</comment>
<accession>A0A9P3PT81</accession>
<keyword evidence="3" id="KW-1185">Reference proteome</keyword>
<protein>
    <submittedName>
        <fullName evidence="2">Other FunK1 protein kinase</fullName>
    </submittedName>
</protein>
<gene>
    <name evidence="2" type="ORF">LshimejAT787_0900610</name>
</gene>
<dbReference type="Pfam" id="PF17667">
    <property type="entry name" value="Pkinase_fungal"/>
    <property type="match status" value="1"/>
</dbReference>
<evidence type="ECO:0000313" key="2">
    <source>
        <dbReference type="EMBL" id="GLB40846.1"/>
    </source>
</evidence>
<keyword evidence="2" id="KW-0418">Kinase</keyword>
<evidence type="ECO:0000313" key="3">
    <source>
        <dbReference type="Proteomes" id="UP001063166"/>
    </source>
</evidence>
<proteinExistence type="predicted"/>
<dbReference type="Proteomes" id="UP001063166">
    <property type="component" value="Unassembled WGS sequence"/>
</dbReference>
<dbReference type="Gene3D" id="1.10.510.10">
    <property type="entry name" value="Transferase(Phosphotransferase) domain 1"/>
    <property type="match status" value="1"/>
</dbReference>
<dbReference type="InterPro" id="IPR040976">
    <property type="entry name" value="Pkinase_fungal"/>
</dbReference>
<dbReference type="PANTHER" id="PTHR38248">
    <property type="entry name" value="FUNK1 6"/>
    <property type="match status" value="1"/>
</dbReference>
<reference evidence="2" key="1">
    <citation type="submission" date="2022-07" db="EMBL/GenBank/DDBJ databases">
        <title>The genome of Lyophyllum shimeji provides insight into the initial evolution of ectomycorrhizal fungal genome.</title>
        <authorList>
            <person name="Kobayashi Y."/>
            <person name="Shibata T."/>
            <person name="Hirakawa H."/>
            <person name="Shigenobu S."/>
            <person name="Nishiyama T."/>
            <person name="Yamada A."/>
            <person name="Hasebe M."/>
            <person name="Kawaguchi M."/>
        </authorList>
    </citation>
    <scope>NUCLEOTIDE SEQUENCE</scope>
    <source>
        <strain evidence="2">AT787</strain>
    </source>
</reference>
<dbReference type="OrthoDB" id="3058724at2759"/>
<organism evidence="2 3">
    <name type="scientific">Lyophyllum shimeji</name>
    <name type="common">Hon-shimeji</name>
    <name type="synonym">Tricholoma shimeji</name>
    <dbReference type="NCBI Taxonomy" id="47721"/>
    <lineage>
        <taxon>Eukaryota</taxon>
        <taxon>Fungi</taxon>
        <taxon>Dikarya</taxon>
        <taxon>Basidiomycota</taxon>
        <taxon>Agaricomycotina</taxon>
        <taxon>Agaricomycetes</taxon>
        <taxon>Agaricomycetidae</taxon>
        <taxon>Agaricales</taxon>
        <taxon>Tricholomatineae</taxon>
        <taxon>Lyophyllaceae</taxon>
        <taxon>Lyophyllum</taxon>
    </lineage>
</organism>
<keyword evidence="2" id="KW-0808">Transferase</keyword>
<dbReference type="AlphaFoldDB" id="A0A9P3PT81"/>
<dbReference type="PANTHER" id="PTHR38248:SF2">
    <property type="entry name" value="FUNK1 11"/>
    <property type="match status" value="1"/>
</dbReference>
<evidence type="ECO:0000259" key="1">
    <source>
        <dbReference type="Pfam" id="PF17667"/>
    </source>
</evidence>
<dbReference type="GO" id="GO:0016301">
    <property type="term" value="F:kinase activity"/>
    <property type="evidence" value="ECO:0007669"/>
    <property type="project" value="UniProtKB-KW"/>
</dbReference>
<dbReference type="EMBL" id="BRPK01000009">
    <property type="protein sequence ID" value="GLB40846.1"/>
    <property type="molecule type" value="Genomic_DNA"/>
</dbReference>
<feature type="domain" description="Fungal-type protein kinase" evidence="1">
    <location>
        <begin position="34"/>
        <end position="245"/>
    </location>
</feature>
<dbReference type="SUPFAM" id="SSF56112">
    <property type="entry name" value="Protein kinase-like (PK-like)"/>
    <property type="match status" value="1"/>
</dbReference>
<dbReference type="InterPro" id="IPR011009">
    <property type="entry name" value="Kinase-like_dom_sf"/>
</dbReference>
<sequence length="390" mass="44523">MLRSHLFGSSDFLLCYLVNPSAEPDGDTGAVAPTGRSTRCFKAYSMRHDRLVLLKDTWRVVWPTLKPEHETYEKLHASGVPDMPQCYGAEDVGGEDTDHRTQTRKWADRLHKMLTLRGFRHYRITLAHMDRTLHNFTDVREMVAAVRDASVAHRVAVASAQILHRDISVGNIMITFKDEEVKGYLIDWDLCLDLTQQGEAQSERTGTWQFTAIRLLRKPQKGDSETLVAGRVDDVESFLHVLTWMALRYTAHSLAPEELSSELRDNFDASFTLAGKRYVTDTRASNLIYGFVVNSAGLANEGILKVLRSLTGTLRHRYYVPTLDEELTEAAIKKHELEVQLRLEALKRLDEDDTWLPALLTMYLDDGRIAWEPHHHRVVHKLDDAYGKGR</sequence>